<organism evidence="1 2">
    <name type="scientific">Sphingobium baderi</name>
    <dbReference type="NCBI Taxonomy" id="1332080"/>
    <lineage>
        <taxon>Bacteria</taxon>
        <taxon>Pseudomonadati</taxon>
        <taxon>Pseudomonadota</taxon>
        <taxon>Alphaproteobacteria</taxon>
        <taxon>Sphingomonadales</taxon>
        <taxon>Sphingomonadaceae</taxon>
        <taxon>Sphingobium</taxon>
    </lineage>
</organism>
<name>A0A0S3EWE5_9SPHN</name>
<proteinExistence type="predicted"/>
<evidence type="ECO:0000313" key="1">
    <source>
        <dbReference type="EMBL" id="ALR19747.1"/>
    </source>
</evidence>
<dbReference type="Proteomes" id="UP000056968">
    <property type="component" value="Chromosome"/>
</dbReference>
<keyword evidence="2" id="KW-1185">Reference proteome</keyword>
<gene>
    <name evidence="1" type="ORF">ATN00_04900</name>
</gene>
<dbReference type="EMBL" id="CP013264">
    <property type="protein sequence ID" value="ALR19747.1"/>
    <property type="molecule type" value="Genomic_DNA"/>
</dbReference>
<dbReference type="KEGG" id="sbd:ATN00_04900"/>
<protein>
    <submittedName>
        <fullName evidence="1">Uncharacterized protein</fullName>
    </submittedName>
</protein>
<accession>A0A0S3EWE5</accession>
<reference evidence="1 2" key="1">
    <citation type="submission" date="2015-11" db="EMBL/GenBank/DDBJ databases">
        <title>A Two-component Flavoprotein Monooxygenase System MeaXY Responsible for para-Hydroxylation of 2-Methyl-6-ethylaniline and 2,6-Diethylaniline in Sphingobium baderi DE-13.</title>
        <authorList>
            <person name="Cheng M."/>
            <person name="Meng Q."/>
            <person name="Yang Y."/>
            <person name="Chu C."/>
            <person name="Yan X."/>
            <person name="He J."/>
            <person name="Li S."/>
        </authorList>
    </citation>
    <scope>NUCLEOTIDE SEQUENCE [LARGE SCALE GENOMIC DNA]</scope>
    <source>
        <strain evidence="1 2">DE-13</strain>
    </source>
</reference>
<sequence length="174" mass="18409">MNQPGEHGRAANDAGGHDLGIAGLEQLLHRLERLFVDNRRNRNHHDLADRLQFLGLAALVELVLAHIGSTGQDAVNLPDAPASTVTGEDAAAVKIGDDVLDAHLAGDAIAFQGEAIDQPHRVGVQRVDLQLLLDLRAALFGGDGAIADRGKRAVPEALPRILLQGPDDVLGVFL</sequence>
<evidence type="ECO:0000313" key="2">
    <source>
        <dbReference type="Proteomes" id="UP000056968"/>
    </source>
</evidence>
<dbReference type="AlphaFoldDB" id="A0A0S3EWE5"/>